<dbReference type="GeneID" id="94581333"/>
<dbReference type="OrthoDB" id="9780392at2"/>
<dbReference type="EMBL" id="MTBO01000006">
    <property type="protein sequence ID" value="OSI17991.1"/>
    <property type="molecule type" value="Genomic_DNA"/>
</dbReference>
<dbReference type="Gene3D" id="1.20.120.520">
    <property type="entry name" value="nmb1532 protein domain like"/>
    <property type="match status" value="1"/>
</dbReference>
<reference evidence="3" key="1">
    <citation type="submission" date="2017-01" db="EMBL/GenBank/DDBJ databases">
        <authorList>
            <person name="Wolfgang W.J."/>
            <person name="Cole J."/>
            <person name="Wroblewski D."/>
            <person name="Mcginnis J."/>
            <person name="Musser K.A."/>
        </authorList>
    </citation>
    <scope>NUCLEOTIDE SEQUENCE [LARGE SCALE GENOMIC DNA]</scope>
    <source>
        <strain evidence="3">DSM 19151</strain>
    </source>
</reference>
<dbReference type="RefSeq" id="WP_085365438.1">
    <property type="nucleotide sequence ID" value="NZ_CAUJPZ010000048.1"/>
</dbReference>
<accession>A0A1X3DE53</accession>
<comment type="caution">
    <text evidence="2">The sequence shown here is derived from an EMBL/GenBank/DDBJ whole genome shotgun (WGS) entry which is preliminary data.</text>
</comment>
<dbReference type="AlphaFoldDB" id="A0A1X3DE53"/>
<feature type="domain" description="Hemerythrin-like" evidence="1">
    <location>
        <begin position="13"/>
        <end position="141"/>
    </location>
</feature>
<proteinExistence type="predicted"/>
<protein>
    <submittedName>
        <fullName evidence="2">Cation-binding protein</fullName>
    </submittedName>
</protein>
<dbReference type="CDD" id="cd12108">
    <property type="entry name" value="Hr-like"/>
    <property type="match status" value="1"/>
</dbReference>
<evidence type="ECO:0000313" key="3">
    <source>
        <dbReference type="Proteomes" id="UP000193118"/>
    </source>
</evidence>
<dbReference type="STRING" id="194197.BWD09_04020"/>
<dbReference type="InterPro" id="IPR012312">
    <property type="entry name" value="Hemerythrin-like"/>
</dbReference>
<gene>
    <name evidence="2" type="ORF">BWD09_04020</name>
</gene>
<sequence>MDLFNTRSVTFDDPIEMLYACHGKVRNFCNQVQMLPGYIAANGRNDAVLQAVRQISQYFNTAAPLHHQDEEEDLFPLLLRHFPYTRSSIEALQHQHESLHANWAAVAREFAELSADPAYRLQADVLQRFCAGYDAHLALEEPLFETGRNLPAQALAEAGKNMAARRRV</sequence>
<dbReference type="Pfam" id="PF01814">
    <property type="entry name" value="Hemerythrin"/>
    <property type="match status" value="1"/>
</dbReference>
<dbReference type="Proteomes" id="UP000193118">
    <property type="component" value="Unassembled WGS sequence"/>
</dbReference>
<organism evidence="2 3">
    <name type="scientific">Neisseria dentiae</name>
    <dbReference type="NCBI Taxonomy" id="194197"/>
    <lineage>
        <taxon>Bacteria</taxon>
        <taxon>Pseudomonadati</taxon>
        <taxon>Pseudomonadota</taxon>
        <taxon>Betaproteobacteria</taxon>
        <taxon>Neisseriales</taxon>
        <taxon>Neisseriaceae</taxon>
        <taxon>Neisseria</taxon>
    </lineage>
</organism>
<name>A0A1X3DE53_9NEIS</name>
<keyword evidence="3" id="KW-1185">Reference proteome</keyword>
<evidence type="ECO:0000259" key="1">
    <source>
        <dbReference type="Pfam" id="PF01814"/>
    </source>
</evidence>
<evidence type="ECO:0000313" key="2">
    <source>
        <dbReference type="EMBL" id="OSI17991.1"/>
    </source>
</evidence>